<gene>
    <name evidence="4" type="ORF">STAS_17631</name>
</gene>
<dbReference type="Pfam" id="PF13041">
    <property type="entry name" value="PPR_2"/>
    <property type="match status" value="1"/>
</dbReference>
<name>A0A5A7Q6V1_STRAF</name>
<keyword evidence="2" id="KW-0677">Repeat</keyword>
<dbReference type="Pfam" id="PF01535">
    <property type="entry name" value="PPR"/>
    <property type="match status" value="4"/>
</dbReference>
<dbReference type="PANTHER" id="PTHR47447:SF28">
    <property type="entry name" value="PENTACOTRIPEPTIDE-REPEAT REGION OF PRORP DOMAIN-CONTAINING PROTEIN"/>
    <property type="match status" value="1"/>
</dbReference>
<dbReference type="PROSITE" id="PS51375">
    <property type="entry name" value="PPR"/>
    <property type="match status" value="8"/>
</dbReference>
<dbReference type="PANTHER" id="PTHR47447">
    <property type="entry name" value="OS03G0856100 PROTEIN"/>
    <property type="match status" value="1"/>
</dbReference>
<proteinExistence type="inferred from homology"/>
<evidence type="ECO:0000313" key="5">
    <source>
        <dbReference type="Proteomes" id="UP000325081"/>
    </source>
</evidence>
<organism evidence="4 5">
    <name type="scientific">Striga asiatica</name>
    <name type="common">Asiatic witchweed</name>
    <name type="synonym">Buchnera asiatica</name>
    <dbReference type="NCBI Taxonomy" id="4170"/>
    <lineage>
        <taxon>Eukaryota</taxon>
        <taxon>Viridiplantae</taxon>
        <taxon>Streptophyta</taxon>
        <taxon>Embryophyta</taxon>
        <taxon>Tracheophyta</taxon>
        <taxon>Spermatophyta</taxon>
        <taxon>Magnoliopsida</taxon>
        <taxon>eudicotyledons</taxon>
        <taxon>Gunneridae</taxon>
        <taxon>Pentapetalae</taxon>
        <taxon>asterids</taxon>
        <taxon>lamiids</taxon>
        <taxon>Lamiales</taxon>
        <taxon>Orobanchaceae</taxon>
        <taxon>Buchnereae</taxon>
        <taxon>Striga</taxon>
    </lineage>
</organism>
<keyword evidence="5" id="KW-1185">Reference proteome</keyword>
<feature type="repeat" description="PPR" evidence="3">
    <location>
        <begin position="844"/>
        <end position="878"/>
    </location>
</feature>
<sequence>MLTLRRARQTLPFLCPPSSAVANNITPAVIFFSSLSHGPYPFSASYPAPPAALNLIAPDESQPEVQPKEVASYFKDWFMSRKNPLFDSIFEILRTQDDSATDSALSRLNLRLSESLVFDVLDYGKKDVLSCLKFFDWVGREPGFHHTRVTFNAIFRIISKAKMMNLMMDFLQTYMKQRYVRRIRYFSILVIGYSVAGKPETALHMYGRMRFAGMDLDELAYHVLLNSLVDHGYFDVVETVVSEIMLRGYQNKITHSIMVKSFCKQNELERGEEYLRKLARDDAKQLSDTSVGVVVDALCKSDQFSRAALLVEDFQRMGVISMDHAYGVWIKDLVNARKLDGALRLMKDKQAVQGFVPDVFHYNMLICRLLRENRIEEVYDLLVDMRENEMLPDDVTMNATLCLFCKVGRMDIAMELYNSRAELGLSVNYTAYNNLINTLLGDASVDEAYRVLRNSMEQGFIPGQKTFSIITDALYRDGRLDKMKELVLFMLDRNVMPDNATYDKFISDFCRAGRVEEGYLVHSLTSSLNNKSQKSTYMNLISGFSKSSRVGIAARLLMEMQEKGYRPNRKLVREVICCICKSDNSENQFFGLLEMQLARNQLPASVVYKYFIDGAGRARRPELASQVFEMMRRNGIKPDLSSSILVLLSYLKSRKIAQALSLFGELSTRWHRRRLWHVMVTGLCKAEKPEYASKILDDMKSKKLTPTVECYEDLIKVYCDLGRYRNALDLVNDMTQMGRPISSFIGNVLLLHSLRTRKIYRAWVYLSHKQSLSPVCWTLGHIIGLFSGSFEEDYDGDELEQMIQECFRMDLYTNNMLLRKLGMKGIDHACGYFERLRERGFVPNRWTYDIIVHGLAKAGRTEEARPWLEEMIRKGGFDDIKTRQFDQVISVNTIIYFRTKVSSPSLSSEIMCREAQVLGAKSCHIYASVFLLL</sequence>
<dbReference type="AlphaFoldDB" id="A0A5A7Q6V1"/>
<evidence type="ECO:0000313" key="4">
    <source>
        <dbReference type="EMBL" id="GER40930.1"/>
    </source>
</evidence>
<dbReference type="Proteomes" id="UP000325081">
    <property type="component" value="Unassembled WGS sequence"/>
</dbReference>
<feature type="repeat" description="PPR" evidence="3">
    <location>
        <begin position="358"/>
        <end position="392"/>
    </location>
</feature>
<dbReference type="Gene3D" id="1.25.40.10">
    <property type="entry name" value="Tetratricopeptide repeat domain"/>
    <property type="match status" value="6"/>
</dbReference>
<dbReference type="Pfam" id="PF12854">
    <property type="entry name" value="PPR_1"/>
    <property type="match status" value="1"/>
</dbReference>
<dbReference type="InterPro" id="IPR011990">
    <property type="entry name" value="TPR-like_helical_dom_sf"/>
</dbReference>
<feature type="repeat" description="PPR" evidence="3">
    <location>
        <begin position="428"/>
        <end position="462"/>
    </location>
</feature>
<feature type="repeat" description="PPR" evidence="3">
    <location>
        <begin position="707"/>
        <end position="741"/>
    </location>
</feature>
<reference evidence="5" key="1">
    <citation type="journal article" date="2019" name="Curr. Biol.">
        <title>Genome Sequence of Striga asiatica Provides Insight into the Evolution of Plant Parasitism.</title>
        <authorList>
            <person name="Yoshida S."/>
            <person name="Kim S."/>
            <person name="Wafula E.K."/>
            <person name="Tanskanen J."/>
            <person name="Kim Y.M."/>
            <person name="Honaas L."/>
            <person name="Yang Z."/>
            <person name="Spallek T."/>
            <person name="Conn C.E."/>
            <person name="Ichihashi Y."/>
            <person name="Cheong K."/>
            <person name="Cui S."/>
            <person name="Der J.P."/>
            <person name="Gundlach H."/>
            <person name="Jiao Y."/>
            <person name="Hori C."/>
            <person name="Ishida J.K."/>
            <person name="Kasahara H."/>
            <person name="Kiba T."/>
            <person name="Kim M.S."/>
            <person name="Koo N."/>
            <person name="Laohavisit A."/>
            <person name="Lee Y.H."/>
            <person name="Lumba S."/>
            <person name="McCourt P."/>
            <person name="Mortimer J.C."/>
            <person name="Mutuku J.M."/>
            <person name="Nomura T."/>
            <person name="Sasaki-Sekimoto Y."/>
            <person name="Seto Y."/>
            <person name="Wang Y."/>
            <person name="Wakatake T."/>
            <person name="Sakakibara H."/>
            <person name="Demura T."/>
            <person name="Yamaguchi S."/>
            <person name="Yoneyama K."/>
            <person name="Manabe R.I."/>
            <person name="Nelson D.C."/>
            <person name="Schulman A.H."/>
            <person name="Timko M.P."/>
            <person name="dePamphilis C.W."/>
            <person name="Choi D."/>
            <person name="Shirasu K."/>
        </authorList>
    </citation>
    <scope>NUCLEOTIDE SEQUENCE [LARGE SCALE GENOMIC DNA]</scope>
    <source>
        <strain evidence="5">cv. UVA1</strain>
    </source>
</reference>
<dbReference type="EMBL" id="BKCP01006027">
    <property type="protein sequence ID" value="GER40930.1"/>
    <property type="molecule type" value="Genomic_DNA"/>
</dbReference>
<feature type="repeat" description="PPR" evidence="3">
    <location>
        <begin position="393"/>
        <end position="427"/>
    </location>
</feature>
<dbReference type="NCBIfam" id="TIGR00756">
    <property type="entry name" value="PPR"/>
    <property type="match status" value="5"/>
</dbReference>
<comment type="similarity">
    <text evidence="1">Belongs to the PPR family. P subfamily.</text>
</comment>
<feature type="repeat" description="PPR" evidence="3">
    <location>
        <begin position="672"/>
        <end position="706"/>
    </location>
</feature>
<evidence type="ECO:0000256" key="3">
    <source>
        <dbReference type="PROSITE-ProRule" id="PRU00708"/>
    </source>
</evidence>
<dbReference type="OrthoDB" id="185373at2759"/>
<comment type="caution">
    <text evidence="4">The sequence shown here is derived from an EMBL/GenBank/DDBJ whole genome shotgun (WGS) entry which is preliminary data.</text>
</comment>
<feature type="repeat" description="PPR" evidence="3">
    <location>
        <begin position="533"/>
        <end position="567"/>
    </location>
</feature>
<protein>
    <submittedName>
        <fullName evidence="4">Pentatricopeptide repeat-containing protein</fullName>
    </submittedName>
</protein>
<dbReference type="InterPro" id="IPR002885">
    <property type="entry name" value="PPR_rpt"/>
</dbReference>
<dbReference type="Pfam" id="PF13812">
    <property type="entry name" value="PPR_3"/>
    <property type="match status" value="1"/>
</dbReference>
<evidence type="ECO:0000256" key="2">
    <source>
        <dbReference type="ARBA" id="ARBA00022737"/>
    </source>
</evidence>
<evidence type="ECO:0000256" key="1">
    <source>
        <dbReference type="ARBA" id="ARBA00007626"/>
    </source>
</evidence>
<feature type="repeat" description="PPR" evidence="3">
    <location>
        <begin position="604"/>
        <end position="638"/>
    </location>
</feature>
<accession>A0A5A7Q6V1</accession>